<dbReference type="Proteomes" id="UP001175226">
    <property type="component" value="Unassembled WGS sequence"/>
</dbReference>
<sequence>MRLYSATCRGPRCHIRYMQEDFPKLSSIPASLGRGTHKDIRIWTSYGAKHFYQPALSAEKPGKGLAECADSLGSERWRQICYIRWDLQTNMVPSVYDELRSGTTNNRGDGAIFKPPTVGSVAFRMKRQTWKPVFNSTLMATASLHQCGGFKEDVPVGSSLLTSARDRLESANDVYVTPVPLRQPAFHPGSRVDLYERETIGGNGRTLWYPGTIDKYDVGAIFSTIATKDCVEPERECIKEKAVSTRQRQFKSAIRPTYQILVDRVPCLGIGLCLRSEEGQIKRKIIGIGKERAKAAKNPDWKEPDEVVYSAEGEHNCRKRDQANLGPSGTARGTGRRRRGITVGLANRLTAAKTQCHEIVVPIASDGGTGFRQPDNPDNGKYTTKLPSCKRKSNELGTSGNEKDP</sequence>
<feature type="compositionally biased region" description="Polar residues" evidence="1">
    <location>
        <begin position="395"/>
        <end position="405"/>
    </location>
</feature>
<evidence type="ECO:0000256" key="1">
    <source>
        <dbReference type="SAM" id="MobiDB-lite"/>
    </source>
</evidence>
<feature type="region of interest" description="Disordered" evidence="1">
    <location>
        <begin position="364"/>
        <end position="405"/>
    </location>
</feature>
<reference evidence="2" key="1">
    <citation type="submission" date="2023-06" db="EMBL/GenBank/DDBJ databases">
        <authorList>
            <consortium name="Lawrence Berkeley National Laboratory"/>
            <person name="Ahrendt S."/>
            <person name="Sahu N."/>
            <person name="Indic B."/>
            <person name="Wong-Bajracharya J."/>
            <person name="Merenyi Z."/>
            <person name="Ke H.-M."/>
            <person name="Monk M."/>
            <person name="Kocsube S."/>
            <person name="Drula E."/>
            <person name="Lipzen A."/>
            <person name="Balint B."/>
            <person name="Henrissat B."/>
            <person name="Andreopoulos B."/>
            <person name="Martin F.M."/>
            <person name="Harder C.B."/>
            <person name="Rigling D."/>
            <person name="Ford K.L."/>
            <person name="Foster G.D."/>
            <person name="Pangilinan J."/>
            <person name="Papanicolaou A."/>
            <person name="Barry K."/>
            <person name="LaButti K."/>
            <person name="Viragh M."/>
            <person name="Koriabine M."/>
            <person name="Yan M."/>
            <person name="Riley R."/>
            <person name="Champramary S."/>
            <person name="Plett K.L."/>
            <person name="Tsai I.J."/>
            <person name="Slot J."/>
            <person name="Sipos G."/>
            <person name="Plett J."/>
            <person name="Nagy L.G."/>
            <person name="Grigoriev I.V."/>
        </authorList>
    </citation>
    <scope>NUCLEOTIDE SEQUENCE</scope>
    <source>
        <strain evidence="2">FPL87.14</strain>
    </source>
</reference>
<keyword evidence="3" id="KW-1185">Reference proteome</keyword>
<feature type="region of interest" description="Disordered" evidence="1">
    <location>
        <begin position="318"/>
        <end position="339"/>
    </location>
</feature>
<organism evidence="2 3">
    <name type="scientific">Armillaria borealis</name>
    <dbReference type="NCBI Taxonomy" id="47425"/>
    <lineage>
        <taxon>Eukaryota</taxon>
        <taxon>Fungi</taxon>
        <taxon>Dikarya</taxon>
        <taxon>Basidiomycota</taxon>
        <taxon>Agaricomycotina</taxon>
        <taxon>Agaricomycetes</taxon>
        <taxon>Agaricomycetidae</taxon>
        <taxon>Agaricales</taxon>
        <taxon>Marasmiineae</taxon>
        <taxon>Physalacriaceae</taxon>
        <taxon>Armillaria</taxon>
    </lineage>
</organism>
<proteinExistence type="predicted"/>
<comment type="caution">
    <text evidence="2">The sequence shown here is derived from an EMBL/GenBank/DDBJ whole genome shotgun (WGS) entry which is preliminary data.</text>
</comment>
<dbReference type="EMBL" id="JAUEPT010000007">
    <property type="protein sequence ID" value="KAK0450212.1"/>
    <property type="molecule type" value="Genomic_DNA"/>
</dbReference>
<dbReference type="AlphaFoldDB" id="A0AA39MXF5"/>
<accession>A0AA39MXF5</accession>
<name>A0AA39MXF5_9AGAR</name>
<gene>
    <name evidence="2" type="ORF">EV421DRAFT_2016383</name>
</gene>
<evidence type="ECO:0000313" key="3">
    <source>
        <dbReference type="Proteomes" id="UP001175226"/>
    </source>
</evidence>
<evidence type="ECO:0000313" key="2">
    <source>
        <dbReference type="EMBL" id="KAK0450212.1"/>
    </source>
</evidence>
<protein>
    <submittedName>
        <fullName evidence="2">Uncharacterized protein</fullName>
    </submittedName>
</protein>